<accession>A0A1L2JY20</accession>
<sequence length="145" mass="16595">MSILDAVLDYGKEMGVSQKDISSSLHIDPTYLSKMKSGERKWPEHLDPAASKMNWRVALQIIDERTGGWIRNRFKEVDPHPSALKEMLFKEIREAVQALNEVVFAAKDKSISELKNVQNELRDVLEIGAILYGSIDELLKEERKQ</sequence>
<proteinExistence type="predicted"/>
<keyword evidence="2" id="KW-1185">Reference proteome</keyword>
<dbReference type="Proteomes" id="UP000224836">
    <property type="component" value="Segment"/>
</dbReference>
<evidence type="ECO:0000313" key="1">
    <source>
        <dbReference type="EMBL" id="APC46458.1"/>
    </source>
</evidence>
<protein>
    <submittedName>
        <fullName evidence="1">Transcriptional regulator</fullName>
    </submittedName>
</protein>
<dbReference type="GeneID" id="55601613"/>
<dbReference type="EMBL" id="KX965989">
    <property type="protein sequence ID" value="APC46458.1"/>
    <property type="molecule type" value="Genomic_DNA"/>
</dbReference>
<dbReference type="RefSeq" id="YP_009831922.1">
    <property type="nucleotide sequence ID" value="NC_048651.1"/>
</dbReference>
<organism evidence="1 2">
    <name type="scientific">Aeribacillus phage AP45</name>
    <dbReference type="NCBI Taxonomy" id="1913112"/>
    <lineage>
        <taxon>Viruses</taxon>
        <taxon>Duplodnaviria</taxon>
        <taxon>Heunggongvirae</taxon>
        <taxon>Uroviricota</taxon>
        <taxon>Caudoviricetes</taxon>
        <taxon>Kamchatkavirus</taxon>
        <taxon>Kamchatkavirus AP45</taxon>
    </lineage>
</organism>
<dbReference type="KEGG" id="vg:55601613"/>
<evidence type="ECO:0000313" key="2">
    <source>
        <dbReference type="Proteomes" id="UP000224836"/>
    </source>
</evidence>
<reference evidence="2" key="1">
    <citation type="submission" date="2016-10" db="EMBL/GenBank/DDBJ databases">
        <authorList>
            <person name="de Groot N.N."/>
        </authorList>
    </citation>
    <scope>NUCLEOTIDE SEQUENCE [LARGE SCALE GENOMIC DNA]</scope>
</reference>
<name>A0A1L2JY20_9CAUD</name>